<gene>
    <name evidence="1" type="ORF">ABB26_13675</name>
</gene>
<accession>A0A0R0C923</accession>
<comment type="caution">
    <text evidence="1">The sequence shown here is derived from an EMBL/GenBank/DDBJ whole genome shotgun (WGS) entry which is preliminary data.</text>
</comment>
<proteinExistence type="predicted"/>
<protein>
    <submittedName>
        <fullName evidence="1">Uncharacterized protein</fullName>
    </submittedName>
</protein>
<evidence type="ECO:0000313" key="1">
    <source>
        <dbReference type="EMBL" id="KRG63122.1"/>
    </source>
</evidence>
<reference evidence="1 2" key="1">
    <citation type="submission" date="2015-05" db="EMBL/GenBank/DDBJ databases">
        <title>Genome sequencing and analysis of members of genus Stenotrophomonas.</title>
        <authorList>
            <person name="Patil P.P."/>
            <person name="Midha S."/>
            <person name="Patil P.B."/>
        </authorList>
    </citation>
    <scope>NUCLEOTIDE SEQUENCE [LARGE SCALE GENOMIC DNA]</scope>
    <source>
        <strain evidence="1 2">DSM 18929</strain>
    </source>
</reference>
<dbReference type="Proteomes" id="UP000050864">
    <property type="component" value="Unassembled WGS sequence"/>
</dbReference>
<dbReference type="AlphaFoldDB" id="A0A0R0C923"/>
<dbReference type="EMBL" id="LDJI01000026">
    <property type="protein sequence ID" value="KRG63122.1"/>
    <property type="molecule type" value="Genomic_DNA"/>
</dbReference>
<dbReference type="OrthoDB" id="5974995at2"/>
<keyword evidence="2" id="KW-1185">Reference proteome</keyword>
<dbReference type="RefSeq" id="WP_152982684.1">
    <property type="nucleotide sequence ID" value="NZ_LDJI01000026.1"/>
</dbReference>
<dbReference type="PATRIC" id="fig|405444.3.peg.1836"/>
<organism evidence="1 2">
    <name type="scientific">Stenotrophomonas humi</name>
    <dbReference type="NCBI Taxonomy" id="405444"/>
    <lineage>
        <taxon>Bacteria</taxon>
        <taxon>Pseudomonadati</taxon>
        <taxon>Pseudomonadota</taxon>
        <taxon>Gammaproteobacteria</taxon>
        <taxon>Lysobacterales</taxon>
        <taxon>Lysobacteraceae</taxon>
        <taxon>Stenotrophomonas</taxon>
    </lineage>
</organism>
<sequence length="145" mass="15326">MRLWMILLLALGLAGGINWWSKRAPSDQVAVAAGNVVSSDGFVSVEMPGNTPANTVLVLAPANCPSEQAQRAEALIQALQHQGIPVARGNSIDFKITNPSAEQRAAVDRTVEVFKQGAPAVFINGMGMSNPSVAQVAAVYEKTRQ</sequence>
<evidence type="ECO:0000313" key="2">
    <source>
        <dbReference type="Proteomes" id="UP000050864"/>
    </source>
</evidence>
<name>A0A0R0C923_9GAMM</name>